<evidence type="ECO:0000256" key="9">
    <source>
        <dbReference type="SAM" id="Phobius"/>
    </source>
</evidence>
<dbReference type="InterPro" id="IPR052076">
    <property type="entry name" value="TRP_cation_channel"/>
</dbReference>
<keyword evidence="9" id="KW-0472">Membrane</keyword>
<dbReference type="InterPro" id="IPR002110">
    <property type="entry name" value="Ankyrin_rpt"/>
</dbReference>
<keyword evidence="3" id="KW-0677">Repeat</keyword>
<feature type="non-terminal residue" evidence="10">
    <location>
        <position position="1"/>
    </location>
</feature>
<evidence type="ECO:0000256" key="4">
    <source>
        <dbReference type="ARBA" id="ARBA00023043"/>
    </source>
</evidence>
<evidence type="ECO:0000313" key="10">
    <source>
        <dbReference type="EMBL" id="RZC35285.1"/>
    </source>
</evidence>
<evidence type="ECO:0000256" key="5">
    <source>
        <dbReference type="ARBA" id="ARBA00023065"/>
    </source>
</evidence>
<dbReference type="InterPro" id="IPR036770">
    <property type="entry name" value="Ankyrin_rpt-contain_sf"/>
</dbReference>
<feature type="repeat" description="ANK" evidence="7">
    <location>
        <begin position="355"/>
        <end position="387"/>
    </location>
</feature>
<evidence type="ECO:0000256" key="1">
    <source>
        <dbReference type="ARBA" id="ARBA00022448"/>
    </source>
</evidence>
<feature type="region of interest" description="Disordered" evidence="8">
    <location>
        <begin position="801"/>
        <end position="821"/>
    </location>
</feature>
<evidence type="ECO:0000256" key="3">
    <source>
        <dbReference type="ARBA" id="ARBA00022737"/>
    </source>
</evidence>
<feature type="transmembrane region" description="Helical" evidence="9">
    <location>
        <begin position="597"/>
        <end position="623"/>
    </location>
</feature>
<keyword evidence="11" id="KW-1185">Reference proteome</keyword>
<evidence type="ECO:0000256" key="6">
    <source>
        <dbReference type="ARBA" id="ARBA00023303"/>
    </source>
</evidence>
<dbReference type="PROSITE" id="PS50088">
    <property type="entry name" value="ANK_REPEAT"/>
    <property type="match status" value="1"/>
</dbReference>
<keyword evidence="9" id="KW-1133">Transmembrane helix</keyword>
<dbReference type="SMART" id="SM00248">
    <property type="entry name" value="ANK"/>
    <property type="match status" value="4"/>
</dbReference>
<sequence length="821" mass="96771">ILETEINEERNNDALWIHHILRTFHNACDQNKVNLVKKIFKYTPSLLKDWKEDTFSKESKNEFKKNVTNSLLRKGYNEFQDNKNELLFFAATLFEIEKLQELINTLSREEINQLRYTNSVIMFVLKYGDVSHDNFFKCIEILIENGVDINKHDIQGNTVMDYIVFAYENNKNDLKIVENLKAISKLLLNKGICKSDNIKTTDFLENVMKLSDYNYLAMDEQTQLFYWIIKNNTEEFINFKNIKNIDVDCDNGENTLLQFACKKSDKMLRIVKFLLENKADPNKCTKWNGLTPLELAGRNNNQKIFEEILKHKKTKVDQRQYNNFVKWRSQPMKVKLFEILLESNKLDTSLMYDKTGNTPLHYAIIFSHKKAIQNLLKRKSSLVIKNKLDVSPLDIIDQEDLKIYFDSCLALDNYTPYFSDINYKMKFRFNCLIDSTNFKEMGTVSQIGKSPNLEHLLRHPFIHTFISLKWFKCKFYYKVTLILQAFFFTFLSILFYHLPNSSAAEYALCIFLSFINFIIKISIFCNFRIKNRWPVFFVIPQATLHASTELLLIITTLGSFFQNQFRAFIFIQMAISFLLTAGYHPKLSKWSLMLQRVFKTFTILLLFFSLIVVAFSVGFHILFDNDEKFLSGVMTSVFKTYIMTTGEFDVGDIEFDSGFAGYLIFLIFSMSVSLVIVNFWTGVAVTDIERIEKDSEINAFKNVIVFILFIDYLYTRRDLKLIRKYICKPLLFFNIDSNNDIYHDKKRQFEGKGDFPQKIDTDCFNKIRLHYYKLRKDTNEKQIFSKLEEIFKILNELKARKPCQKDAGSSEKKTKKEIKKK</sequence>
<comment type="caution">
    <text evidence="10">The sequence shown here is derived from an EMBL/GenBank/DDBJ whole genome shotgun (WGS) entry which is preliminary data.</text>
</comment>
<dbReference type="SUPFAM" id="SSF48403">
    <property type="entry name" value="Ankyrin repeat"/>
    <property type="match status" value="1"/>
</dbReference>
<accession>A0A482VR18</accession>
<evidence type="ECO:0000256" key="7">
    <source>
        <dbReference type="PROSITE-ProRule" id="PRU00023"/>
    </source>
</evidence>
<keyword evidence="2" id="KW-0716">Sensory transduction</keyword>
<feature type="transmembrane region" description="Helical" evidence="9">
    <location>
        <begin position="660"/>
        <end position="685"/>
    </location>
</feature>
<dbReference type="Proteomes" id="UP000292052">
    <property type="component" value="Unassembled WGS sequence"/>
</dbReference>
<dbReference type="PANTHER" id="PTHR47143">
    <property type="entry name" value="TRANSIENT RECEPTOR POTENTIAL CATION CHANNEL PROTEIN PAINLESS"/>
    <property type="match status" value="1"/>
</dbReference>
<dbReference type="Pfam" id="PF12796">
    <property type="entry name" value="Ank_2"/>
    <property type="match status" value="1"/>
</dbReference>
<dbReference type="Pfam" id="PF00023">
    <property type="entry name" value="Ank"/>
    <property type="match status" value="1"/>
</dbReference>
<dbReference type="GO" id="GO:0034220">
    <property type="term" value="P:monoatomic ion transmembrane transport"/>
    <property type="evidence" value="ECO:0007669"/>
    <property type="project" value="UniProtKB-KW"/>
</dbReference>
<dbReference type="STRING" id="1661398.A0A482VR18"/>
<name>A0A482VR18_ASBVE</name>
<reference evidence="10 11" key="1">
    <citation type="submission" date="2017-03" db="EMBL/GenBank/DDBJ databases">
        <title>Genome of the blue death feigning beetle - Asbolus verrucosus.</title>
        <authorList>
            <person name="Rider S.D."/>
        </authorList>
    </citation>
    <scope>NUCLEOTIDE SEQUENCE [LARGE SCALE GENOMIC DNA]</scope>
    <source>
        <strain evidence="10">Butters</strain>
        <tissue evidence="10">Head and leg muscle</tissue>
    </source>
</reference>
<dbReference type="AlphaFoldDB" id="A0A482VR18"/>
<evidence type="ECO:0000313" key="11">
    <source>
        <dbReference type="Proteomes" id="UP000292052"/>
    </source>
</evidence>
<keyword evidence="1" id="KW-0813">Transport</keyword>
<evidence type="ECO:0000256" key="8">
    <source>
        <dbReference type="SAM" id="MobiDB-lite"/>
    </source>
</evidence>
<dbReference type="GO" id="GO:1902495">
    <property type="term" value="C:transmembrane transporter complex"/>
    <property type="evidence" value="ECO:0007669"/>
    <property type="project" value="TreeGrafter"/>
</dbReference>
<dbReference type="EMBL" id="QDEB01072324">
    <property type="protein sequence ID" value="RZC35285.1"/>
    <property type="molecule type" value="Genomic_DNA"/>
</dbReference>
<feature type="transmembrane region" description="Helical" evidence="9">
    <location>
        <begin position="503"/>
        <end position="523"/>
    </location>
</feature>
<feature type="transmembrane region" description="Helical" evidence="9">
    <location>
        <begin position="475"/>
        <end position="497"/>
    </location>
</feature>
<keyword evidence="9" id="KW-0812">Transmembrane</keyword>
<feature type="transmembrane region" description="Helical" evidence="9">
    <location>
        <begin position="567"/>
        <end position="585"/>
    </location>
</feature>
<dbReference type="PROSITE" id="PS50297">
    <property type="entry name" value="ANK_REP_REGION"/>
    <property type="match status" value="1"/>
</dbReference>
<keyword evidence="6" id="KW-0407">Ion channel</keyword>
<gene>
    <name evidence="10" type="ORF">BDFB_007844</name>
</gene>
<protein>
    <submittedName>
        <fullName evidence="10">Ank 2 domain containing protein</fullName>
    </submittedName>
</protein>
<dbReference type="PANTHER" id="PTHR47143:SF4">
    <property type="entry name" value="TRANSIENT RECEPTOR POTENTIAL CATION CHANNEL PROTEIN PAINLESS"/>
    <property type="match status" value="1"/>
</dbReference>
<dbReference type="OrthoDB" id="6754445at2759"/>
<feature type="transmembrane region" description="Helical" evidence="9">
    <location>
        <begin position="535"/>
        <end position="561"/>
    </location>
</feature>
<keyword evidence="5" id="KW-0406">Ion transport</keyword>
<organism evidence="10 11">
    <name type="scientific">Asbolus verrucosus</name>
    <name type="common">Desert ironclad beetle</name>
    <dbReference type="NCBI Taxonomy" id="1661398"/>
    <lineage>
        <taxon>Eukaryota</taxon>
        <taxon>Metazoa</taxon>
        <taxon>Ecdysozoa</taxon>
        <taxon>Arthropoda</taxon>
        <taxon>Hexapoda</taxon>
        <taxon>Insecta</taxon>
        <taxon>Pterygota</taxon>
        <taxon>Neoptera</taxon>
        <taxon>Endopterygota</taxon>
        <taxon>Coleoptera</taxon>
        <taxon>Polyphaga</taxon>
        <taxon>Cucujiformia</taxon>
        <taxon>Tenebrionidae</taxon>
        <taxon>Pimeliinae</taxon>
        <taxon>Asbolus</taxon>
    </lineage>
</organism>
<evidence type="ECO:0000256" key="2">
    <source>
        <dbReference type="ARBA" id="ARBA00022606"/>
    </source>
</evidence>
<dbReference type="GO" id="GO:0022857">
    <property type="term" value="F:transmembrane transporter activity"/>
    <property type="evidence" value="ECO:0007669"/>
    <property type="project" value="TreeGrafter"/>
</dbReference>
<keyword evidence="4 7" id="KW-0040">ANK repeat</keyword>
<proteinExistence type="predicted"/>
<dbReference type="Gene3D" id="1.25.40.20">
    <property type="entry name" value="Ankyrin repeat-containing domain"/>
    <property type="match status" value="2"/>
</dbReference>